<evidence type="ECO:0000313" key="4">
    <source>
        <dbReference type="Proteomes" id="UP000007259"/>
    </source>
</evidence>
<dbReference type="PhylomeDB" id="E9ATQ0"/>
<proteinExistence type="predicted"/>
<dbReference type="Proteomes" id="UP000007259">
    <property type="component" value="Chromosome 20"/>
</dbReference>
<gene>
    <name evidence="3" type="ORF">LMXM_36_4660</name>
</gene>
<feature type="region of interest" description="Disordered" evidence="1">
    <location>
        <begin position="809"/>
        <end position="839"/>
    </location>
</feature>
<accession>E9ATQ0</accession>
<dbReference type="InterPro" id="IPR037191">
    <property type="entry name" value="VPS9_dom_sf"/>
</dbReference>
<dbReference type="OrthoDB" id="300289at2759"/>
<dbReference type="FunFam" id="1.20.1050.80:FF:000017">
    <property type="entry name" value="Vacuolar sorting protein 9 (VPS9) domain containing protein, putative"/>
    <property type="match status" value="1"/>
</dbReference>
<dbReference type="VEuPathDB" id="TriTrypDB:LmxM.36.4660"/>
<dbReference type="GO" id="GO:0031267">
    <property type="term" value="F:small GTPase binding"/>
    <property type="evidence" value="ECO:0007669"/>
    <property type="project" value="TreeGrafter"/>
</dbReference>
<dbReference type="GO" id="GO:0016192">
    <property type="term" value="P:vesicle-mediated transport"/>
    <property type="evidence" value="ECO:0007669"/>
    <property type="project" value="InterPro"/>
</dbReference>
<dbReference type="InterPro" id="IPR003123">
    <property type="entry name" value="VPS9"/>
</dbReference>
<organism evidence="3 4">
    <name type="scientific">Leishmania mexicana (strain MHOM/GT/2001/U1103)</name>
    <dbReference type="NCBI Taxonomy" id="929439"/>
    <lineage>
        <taxon>Eukaryota</taxon>
        <taxon>Discoba</taxon>
        <taxon>Euglenozoa</taxon>
        <taxon>Kinetoplastea</taxon>
        <taxon>Metakinetoplastina</taxon>
        <taxon>Trypanosomatida</taxon>
        <taxon>Trypanosomatidae</taxon>
        <taxon>Leishmaniinae</taxon>
        <taxon>Leishmania</taxon>
    </lineage>
</organism>
<dbReference type="GO" id="GO:0005085">
    <property type="term" value="F:guanyl-nucleotide exchange factor activity"/>
    <property type="evidence" value="ECO:0007669"/>
    <property type="project" value="InterPro"/>
</dbReference>
<keyword evidence="4" id="KW-1185">Reference proteome</keyword>
<dbReference type="OMA" id="HEYSREC"/>
<protein>
    <recommendedName>
        <fullName evidence="2">VPS9 domain-containing protein</fullName>
    </recommendedName>
</protein>
<dbReference type="AlphaFoldDB" id="E9ATQ0"/>
<evidence type="ECO:0000259" key="2">
    <source>
        <dbReference type="PROSITE" id="PS51205"/>
    </source>
</evidence>
<dbReference type="InterPro" id="IPR045046">
    <property type="entry name" value="Vps9-like"/>
</dbReference>
<name>E9ATQ0_LEIMU</name>
<dbReference type="RefSeq" id="XP_003874824.1">
    <property type="nucleotide sequence ID" value="XM_003874775.1"/>
</dbReference>
<dbReference type="PANTHER" id="PTHR23101">
    <property type="entry name" value="RAB GDP/GTP EXCHANGE FACTOR"/>
    <property type="match status" value="1"/>
</dbReference>
<evidence type="ECO:0000313" key="3">
    <source>
        <dbReference type="EMBL" id="CBZ26325.1"/>
    </source>
</evidence>
<dbReference type="SUPFAM" id="SSF109993">
    <property type="entry name" value="VPS9 domain"/>
    <property type="match status" value="1"/>
</dbReference>
<dbReference type="EMBL" id="FR799573">
    <property type="protein sequence ID" value="CBZ26325.1"/>
    <property type="molecule type" value="Genomic_DNA"/>
</dbReference>
<dbReference type="SMART" id="SM00167">
    <property type="entry name" value="VPS9"/>
    <property type="match status" value="1"/>
</dbReference>
<dbReference type="PANTHER" id="PTHR23101:SF25">
    <property type="entry name" value="GTPASE-ACTIVATING PROTEIN AND VPS9 DOMAIN-CONTAINING PROTEIN 1"/>
    <property type="match status" value="1"/>
</dbReference>
<dbReference type="Pfam" id="PF02204">
    <property type="entry name" value="VPS9"/>
    <property type="match status" value="1"/>
</dbReference>
<sequence length="933" mass="101208">MPSLDTRDAVKHYELRHNVFLQSILPGGLLSSLELKERCETLLVPRQVSLEVAHIAPYFLATAQRPSTESSAKAAPPLSVLFGEEHDAAERGGSPNQGTDAAKDEGRIGSVTFPPENRDAFRAALTRFLEYHLLHFDGFGNSEFTNLCGQRGSFAEDLGHVKRFGHFGQVAVLADADALRPRGSGASADGTAAAADDLPRHPSSLQIFIIDKPLMDSDEVRLVRETLHKLTVSAVFKIEAKMMAPTLTTSLVDIPFLMGNQDAGPLTAHMNLSSEQYALSAPSAARVVTAIAADATDTNSCDGSVTETVAIEDFEDEPPEDPDLEAYVAKYTHISERQRQRSESTLSERKTLYSGGTANVQDEVIGGTPLSYSLPSVGRHQEVAVDAADCPSSASRATGAKTAAAAAATSRTHANVLCHEYSRECIKDYRRVVAADNEIFYSEFERLMSLRCAGPLARLMSEYVSKNQHLQQPIQSNTVYNKFVEGCHMVLHRTPRLSTDNERLTIMQEGVERYVTSRLYHQIFNVSEDERRKNERMQQKLLRLENMAPADLDALPEVERHHVWGQAMFELDGMDFFKSPREKLRCGMRSCELLSLAVGDILRQRREAKRAEKAAKTAASGNAGGVPLAFGADEFLPCFLLLVLRARPLSFVQNVLYIEKFRCPALMSTEESYCLATLQSSLLFWENYGEDGQMDPTCDTISTSGSVEAPSHNGGSASIRALTKAHPSLSGIMQQQQPPPQMTEKDLLPSVRQASSTGRHPAGVTNARQPGSEATALSGGKPMEEGAPTVLDVLFGWANRNLAPLASEIGLGKKSGGSDGDGSSRQNDGLGTKPASFTGPVAVTHVSPPWGTVAASTSASGTADVVQDTSFSSNIFHAAVAPASSPPHLGSNMSSRARVRQLLVTQNKTFEQLTLAELQMIVEEARQLLLEGK</sequence>
<dbReference type="PROSITE" id="PS51205">
    <property type="entry name" value="VPS9"/>
    <property type="match status" value="1"/>
</dbReference>
<feature type="region of interest" description="Disordered" evidence="1">
    <location>
        <begin position="87"/>
        <end position="113"/>
    </location>
</feature>
<feature type="region of interest" description="Disordered" evidence="1">
    <location>
        <begin position="749"/>
        <end position="783"/>
    </location>
</feature>
<evidence type="ECO:0000256" key="1">
    <source>
        <dbReference type="SAM" id="MobiDB-lite"/>
    </source>
</evidence>
<reference evidence="3 4" key="1">
    <citation type="journal article" date="2011" name="Genome Res.">
        <title>Chromosome and gene copy number variation allow major structural change between species and strains of Leishmania.</title>
        <authorList>
            <person name="Rogers M.B."/>
            <person name="Hilley J.D."/>
            <person name="Dickens N.J."/>
            <person name="Wilkes J."/>
            <person name="Bates P.A."/>
            <person name="Depledge D.P."/>
            <person name="Harris D."/>
            <person name="Her Y."/>
            <person name="Herzyk P."/>
            <person name="Imamura H."/>
            <person name="Otto T.D."/>
            <person name="Sanders M."/>
            <person name="Seeger K."/>
            <person name="Dujardin J.C."/>
            <person name="Berriman M."/>
            <person name="Smith D.F."/>
            <person name="Hertz-Fowler C."/>
            <person name="Mottram J.C."/>
        </authorList>
    </citation>
    <scope>NUCLEOTIDE SEQUENCE [LARGE SCALE GENOMIC DNA]</scope>
    <source>
        <strain evidence="3 4">MHOM/GT/2001/U1103</strain>
    </source>
</reference>
<dbReference type="Gene3D" id="1.20.1050.80">
    <property type="entry name" value="VPS9 domain"/>
    <property type="match status" value="1"/>
</dbReference>
<dbReference type="GO" id="GO:0005829">
    <property type="term" value="C:cytosol"/>
    <property type="evidence" value="ECO:0007669"/>
    <property type="project" value="TreeGrafter"/>
</dbReference>
<dbReference type="GeneID" id="13448618"/>
<dbReference type="KEGG" id="lmi:LMXM_36_4660"/>
<dbReference type="GO" id="GO:0030139">
    <property type="term" value="C:endocytic vesicle"/>
    <property type="evidence" value="ECO:0007669"/>
    <property type="project" value="TreeGrafter"/>
</dbReference>
<feature type="domain" description="VPS9" evidence="2">
    <location>
        <begin position="531"/>
        <end position="694"/>
    </location>
</feature>